<dbReference type="EMBL" id="NNAY01003570">
    <property type="protein sequence ID" value="OXU19175.1"/>
    <property type="molecule type" value="Genomic_DNA"/>
</dbReference>
<proteinExistence type="predicted"/>
<gene>
    <name evidence="1" type="ORF">TSAR_002070</name>
</gene>
<sequence>VINKSVLLIKCSPIQSRNLKKSLKSCKTANSINSNRISKHKIFRETFRISEIFVLVRPVKACGDVSEEADIYTSSTWCGVIQIKWWNARGRAVSQDLKPLQLHSDEYTSSSKLRMSILSSILHTRLASIV</sequence>
<evidence type="ECO:0000313" key="2">
    <source>
        <dbReference type="Proteomes" id="UP000215335"/>
    </source>
</evidence>
<dbReference type="Proteomes" id="UP000215335">
    <property type="component" value="Unassembled WGS sequence"/>
</dbReference>
<reference evidence="1 2" key="1">
    <citation type="journal article" date="2017" name="Curr. Biol.">
        <title>The Evolution of Venom by Co-option of Single-Copy Genes.</title>
        <authorList>
            <person name="Martinson E.O."/>
            <person name="Mrinalini"/>
            <person name="Kelkar Y.D."/>
            <person name="Chang C.H."/>
            <person name="Werren J.H."/>
        </authorList>
    </citation>
    <scope>NUCLEOTIDE SEQUENCE [LARGE SCALE GENOMIC DNA]</scope>
    <source>
        <strain evidence="1 2">Alberta</strain>
        <tissue evidence="1">Whole body</tissue>
    </source>
</reference>
<name>A0A232ELF0_9HYME</name>
<comment type="caution">
    <text evidence="1">The sequence shown here is derived from an EMBL/GenBank/DDBJ whole genome shotgun (WGS) entry which is preliminary data.</text>
</comment>
<accession>A0A232ELF0</accession>
<feature type="non-terminal residue" evidence="1">
    <location>
        <position position="1"/>
    </location>
</feature>
<dbReference type="AlphaFoldDB" id="A0A232ELF0"/>
<organism evidence="1 2">
    <name type="scientific">Trichomalopsis sarcophagae</name>
    <dbReference type="NCBI Taxonomy" id="543379"/>
    <lineage>
        <taxon>Eukaryota</taxon>
        <taxon>Metazoa</taxon>
        <taxon>Ecdysozoa</taxon>
        <taxon>Arthropoda</taxon>
        <taxon>Hexapoda</taxon>
        <taxon>Insecta</taxon>
        <taxon>Pterygota</taxon>
        <taxon>Neoptera</taxon>
        <taxon>Endopterygota</taxon>
        <taxon>Hymenoptera</taxon>
        <taxon>Apocrita</taxon>
        <taxon>Proctotrupomorpha</taxon>
        <taxon>Chalcidoidea</taxon>
        <taxon>Pteromalidae</taxon>
        <taxon>Pteromalinae</taxon>
        <taxon>Trichomalopsis</taxon>
    </lineage>
</organism>
<protein>
    <submittedName>
        <fullName evidence="1">Uncharacterized protein</fullName>
    </submittedName>
</protein>
<evidence type="ECO:0000313" key="1">
    <source>
        <dbReference type="EMBL" id="OXU19175.1"/>
    </source>
</evidence>
<keyword evidence="2" id="KW-1185">Reference proteome</keyword>